<gene>
    <name evidence="1" type="ORF">UFOVP208_19</name>
</gene>
<reference evidence="1" key="1">
    <citation type="submission" date="2020-05" db="EMBL/GenBank/DDBJ databases">
        <authorList>
            <person name="Chiriac C."/>
            <person name="Salcher M."/>
            <person name="Ghai R."/>
            <person name="Kavagutti S V."/>
        </authorList>
    </citation>
    <scope>NUCLEOTIDE SEQUENCE</scope>
</reference>
<organism evidence="1">
    <name type="scientific">uncultured Caudovirales phage</name>
    <dbReference type="NCBI Taxonomy" id="2100421"/>
    <lineage>
        <taxon>Viruses</taxon>
        <taxon>Duplodnaviria</taxon>
        <taxon>Heunggongvirae</taxon>
        <taxon>Uroviricota</taxon>
        <taxon>Caudoviricetes</taxon>
        <taxon>Peduoviridae</taxon>
        <taxon>Maltschvirus</taxon>
        <taxon>Maltschvirus maltsch</taxon>
    </lineage>
</organism>
<protein>
    <submittedName>
        <fullName evidence="1">Uncharacterized protein</fullName>
    </submittedName>
</protein>
<name>A0A6J7WP13_9CAUD</name>
<proteinExistence type="predicted"/>
<evidence type="ECO:0000313" key="1">
    <source>
        <dbReference type="EMBL" id="CAB5217834.1"/>
    </source>
</evidence>
<accession>A0A6J7WP13</accession>
<dbReference type="EMBL" id="LR798248">
    <property type="protein sequence ID" value="CAB5217834.1"/>
    <property type="molecule type" value="Genomic_DNA"/>
</dbReference>
<sequence length="154" mass="17494">MLPQISQELNKTQIKIIADNSVNEILENGNVIDVADTIAKMELMIKELKSNPKYIDYLRDEVSKYGTNHITSSGTKIELAETGTKYDYSQTNDVVYFDLIKQSEVLNEQIKEREKFLKAIPKSGTHILTEDGEMIIIYPPSKSSNSSYKTTIQK</sequence>